<name>A0A6A6XDE9_9PLEO</name>
<dbReference type="PROSITE" id="PS50011">
    <property type="entry name" value="PROTEIN_KINASE_DOM"/>
    <property type="match status" value="1"/>
</dbReference>
<feature type="domain" description="Protein kinase" evidence="2">
    <location>
        <begin position="288"/>
        <end position="632"/>
    </location>
</feature>
<dbReference type="PANTHER" id="PTHR24359">
    <property type="entry name" value="SERINE/THREONINE-PROTEIN KINASE SBK1"/>
    <property type="match status" value="1"/>
</dbReference>
<dbReference type="SMART" id="SM00220">
    <property type="entry name" value="S_TKc"/>
    <property type="match status" value="1"/>
</dbReference>
<feature type="compositionally biased region" description="Polar residues" evidence="1">
    <location>
        <begin position="713"/>
        <end position="750"/>
    </location>
</feature>
<dbReference type="GO" id="GO:0004674">
    <property type="term" value="F:protein serine/threonine kinase activity"/>
    <property type="evidence" value="ECO:0007669"/>
    <property type="project" value="TreeGrafter"/>
</dbReference>
<evidence type="ECO:0000256" key="1">
    <source>
        <dbReference type="SAM" id="MobiDB-lite"/>
    </source>
</evidence>
<dbReference type="PANTHER" id="PTHR24359:SF37">
    <property type="entry name" value="PROTEIN KINASE DOMAIN-CONTAINING PROTEIN"/>
    <property type="match status" value="1"/>
</dbReference>
<sequence>MEQATLAALSLPENDGDNNTSLLLPSVPIVNLILPTRPNSPLQLDDPSYLESAGLLDESHTQEQGLCDLAWPCDQSMDSTWPLIIISESPWSHGISDTTPVRSRKESLEQQLRDALCQNAHKELKGFLPLDKLNDLVVEDSVAEALRKCMPELSVDSIRQLVQAICPGTVRNPLQPSFCRIFAILVMIEQPQEILIFVNNNITDHDLPLIKARNGDTGRPELRRKTQPHKSLGCLNKWSSFLVDLFEGYQWTLLSPFFSRGNNGAVRFYPLDDQTILPFIEDSSRDGNVEDDEDFQGGHGSVSRVKIHPSHFNFHDIVETYETDSTFAVKCLHSRNREMFSREVDALKRLSGQKHIVPLLATFEYKNSYHLLFPWANANLRRYWAMFPSPSTDMRYGLWVAKQCKGIAQGLSVIHEPPTDQSDDYAYESALQPSHGQPQRTKAYGRHGDIKPENILWFRNGPNTDIGVLEIADFGLTRFHHRQSRSNISPVGMGNSPTYRAPEFDMPDGLLSRSYDIWALGCLYLEFITWYFLGWNGVMEFSASRETKRNDLSADDCYFELSGSKNTDNICSKVKPAVFNWMMSLRQHWACSSFFHDFLDLIQKSMLVVETNGEFPVRRATAASVKQEMVMFYNRSGSSAAYLSGHNPINVPPTRRIFHRSWAGNSQHQETRRQSSSVVELEGYDSSAPSITPQCGLWQLAWDLPETEIRATHLSSSSTSDNKEGSTSLTDVHASETSTSISDLSRRQVSTTQTTQDIDLDQAEHARHFACPFFKHKSNKYWKTCSKGWKHIPRLKEHLYRKHLLPKYRCTRCLAYFEDGTGLEAHARSVTPCALRESLDMEGINPEQERRLRSKKRMRTDTTSGDVDRDRERWWEMYRIIFPDTDPEHISPYNDYSLPVSTTLGPSETIADYSKFVDEGIPSDVQTELQATISRELGLSEVDGRKIIDIIPILQRTLLQSFQNYRGSTSLGDNYSQSMQLRSGDRKDAESDEDMDLQGAPSSWC</sequence>
<dbReference type="AlphaFoldDB" id="A0A6A6XDE9"/>
<organism evidence="3 4">
    <name type="scientific">Melanomma pulvis-pyrius CBS 109.77</name>
    <dbReference type="NCBI Taxonomy" id="1314802"/>
    <lineage>
        <taxon>Eukaryota</taxon>
        <taxon>Fungi</taxon>
        <taxon>Dikarya</taxon>
        <taxon>Ascomycota</taxon>
        <taxon>Pezizomycotina</taxon>
        <taxon>Dothideomycetes</taxon>
        <taxon>Pleosporomycetidae</taxon>
        <taxon>Pleosporales</taxon>
        <taxon>Melanommataceae</taxon>
        <taxon>Melanomma</taxon>
    </lineage>
</organism>
<dbReference type="Proteomes" id="UP000799757">
    <property type="component" value="Unassembled WGS sequence"/>
</dbReference>
<dbReference type="CDD" id="cd00180">
    <property type="entry name" value="PKc"/>
    <property type="match status" value="1"/>
</dbReference>
<evidence type="ECO:0000313" key="3">
    <source>
        <dbReference type="EMBL" id="KAF2794154.1"/>
    </source>
</evidence>
<dbReference type="SUPFAM" id="SSF56112">
    <property type="entry name" value="Protein kinase-like (PK-like)"/>
    <property type="match status" value="1"/>
</dbReference>
<dbReference type="Gene3D" id="1.10.510.10">
    <property type="entry name" value="Transferase(Phosphotransferase) domain 1"/>
    <property type="match status" value="1"/>
</dbReference>
<feature type="region of interest" description="Disordered" evidence="1">
    <location>
        <begin position="713"/>
        <end position="755"/>
    </location>
</feature>
<feature type="region of interest" description="Disordered" evidence="1">
    <location>
        <begin position="845"/>
        <end position="864"/>
    </location>
</feature>
<dbReference type="InterPro" id="IPR011009">
    <property type="entry name" value="Kinase-like_dom_sf"/>
</dbReference>
<accession>A0A6A6XDE9</accession>
<evidence type="ECO:0000259" key="2">
    <source>
        <dbReference type="PROSITE" id="PS50011"/>
    </source>
</evidence>
<dbReference type="Pfam" id="PF00069">
    <property type="entry name" value="Pkinase"/>
    <property type="match status" value="1"/>
</dbReference>
<gene>
    <name evidence="3" type="ORF">K505DRAFT_304525</name>
</gene>
<protein>
    <recommendedName>
        <fullName evidence="2">Protein kinase domain-containing protein</fullName>
    </recommendedName>
</protein>
<keyword evidence="4" id="KW-1185">Reference proteome</keyword>
<dbReference type="OrthoDB" id="1046782at2759"/>
<proteinExistence type="predicted"/>
<feature type="region of interest" description="Disordered" evidence="1">
    <location>
        <begin position="661"/>
        <end position="680"/>
    </location>
</feature>
<evidence type="ECO:0000313" key="4">
    <source>
        <dbReference type="Proteomes" id="UP000799757"/>
    </source>
</evidence>
<feature type="compositionally biased region" description="Polar residues" evidence="1">
    <location>
        <begin position="663"/>
        <end position="678"/>
    </location>
</feature>
<feature type="region of interest" description="Disordered" evidence="1">
    <location>
        <begin position="973"/>
        <end position="1005"/>
    </location>
</feature>
<dbReference type="EMBL" id="MU001901">
    <property type="protein sequence ID" value="KAF2794154.1"/>
    <property type="molecule type" value="Genomic_DNA"/>
</dbReference>
<dbReference type="Gene3D" id="3.30.200.20">
    <property type="entry name" value="Phosphorylase Kinase, domain 1"/>
    <property type="match status" value="1"/>
</dbReference>
<dbReference type="GO" id="GO:0005524">
    <property type="term" value="F:ATP binding"/>
    <property type="evidence" value="ECO:0007669"/>
    <property type="project" value="InterPro"/>
</dbReference>
<reference evidence="3" key="1">
    <citation type="journal article" date="2020" name="Stud. Mycol.">
        <title>101 Dothideomycetes genomes: a test case for predicting lifestyles and emergence of pathogens.</title>
        <authorList>
            <person name="Haridas S."/>
            <person name="Albert R."/>
            <person name="Binder M."/>
            <person name="Bloem J."/>
            <person name="Labutti K."/>
            <person name="Salamov A."/>
            <person name="Andreopoulos B."/>
            <person name="Baker S."/>
            <person name="Barry K."/>
            <person name="Bills G."/>
            <person name="Bluhm B."/>
            <person name="Cannon C."/>
            <person name="Castanera R."/>
            <person name="Culley D."/>
            <person name="Daum C."/>
            <person name="Ezra D."/>
            <person name="Gonzalez J."/>
            <person name="Henrissat B."/>
            <person name="Kuo A."/>
            <person name="Liang C."/>
            <person name="Lipzen A."/>
            <person name="Lutzoni F."/>
            <person name="Magnuson J."/>
            <person name="Mondo S."/>
            <person name="Nolan M."/>
            <person name="Ohm R."/>
            <person name="Pangilinan J."/>
            <person name="Park H.-J."/>
            <person name="Ramirez L."/>
            <person name="Alfaro M."/>
            <person name="Sun H."/>
            <person name="Tritt A."/>
            <person name="Yoshinaga Y."/>
            <person name="Zwiers L.-H."/>
            <person name="Turgeon B."/>
            <person name="Goodwin S."/>
            <person name="Spatafora J."/>
            <person name="Crous P."/>
            <person name="Grigoriev I."/>
        </authorList>
    </citation>
    <scope>NUCLEOTIDE SEQUENCE</scope>
    <source>
        <strain evidence="3">CBS 109.77</strain>
    </source>
</reference>
<dbReference type="InterPro" id="IPR000719">
    <property type="entry name" value="Prot_kinase_dom"/>
</dbReference>